<gene>
    <name evidence="3" type="ORF">QN277_007459</name>
</gene>
<evidence type="ECO:0008006" key="5">
    <source>
        <dbReference type="Google" id="ProtNLM"/>
    </source>
</evidence>
<protein>
    <recommendedName>
        <fullName evidence="5">F-box domain-containing protein</fullName>
    </recommendedName>
</protein>
<comment type="caution">
    <text evidence="3">The sequence shown here is derived from an EMBL/GenBank/DDBJ whole genome shotgun (WGS) entry which is preliminary data.</text>
</comment>
<feature type="domain" description="KIB1-4 beta-propeller" evidence="2">
    <location>
        <begin position="101"/>
        <end position="374"/>
    </location>
</feature>
<dbReference type="InterPro" id="IPR001810">
    <property type="entry name" value="F-box_dom"/>
</dbReference>
<keyword evidence="4" id="KW-1185">Reference proteome</keyword>
<dbReference type="PANTHER" id="PTHR33110">
    <property type="entry name" value="F-BOX/KELCH-REPEAT PROTEIN-RELATED"/>
    <property type="match status" value="1"/>
</dbReference>
<evidence type="ECO:0000313" key="4">
    <source>
        <dbReference type="Proteomes" id="UP001293593"/>
    </source>
</evidence>
<dbReference type="AlphaFoldDB" id="A0AAE1IUK8"/>
<evidence type="ECO:0000313" key="3">
    <source>
        <dbReference type="EMBL" id="KAK4257937.1"/>
    </source>
</evidence>
<evidence type="ECO:0000259" key="2">
    <source>
        <dbReference type="Pfam" id="PF03478"/>
    </source>
</evidence>
<dbReference type="Pfam" id="PF00646">
    <property type="entry name" value="F-box"/>
    <property type="match status" value="1"/>
</dbReference>
<sequence length="413" mass="47769">MEESNQEELRIDEKSFDLVPSNIFNIHREILEGICDRLSISDQLQFARVCKSCHSLVFERHNPKARETLSLVGLTEDPHFCGKRIQKQITCYQIHPKSFQHSNPCIIGSFKGWLFLQYHKEKFIQLVNLFSKIHLDLPPLDAMKFIPSDGHMKFIPSDVRMKLIYGPTMFVRAFAVLFCIRMRPVLTAIVSNSWKLLLCKIGGSAWEAHETDEQYVNVAFYKKKLYAMRKNYNKVDIFEIDHDLKRIPVGGIEIDDALKLFPLAITGSSQLINAPSSWGRPFQAYLVVDSQEDNLFLVMHHRKEVKVQFLTVEFEIYKVYGNRLVKVDTLGDQIVLLNASCSEMIDVKDCPPSFYFHGNQICFKKSSKNLGIYSFKDGIVNWLPQFRGFDCIHWMIPRLAGKCSCESHIMPYP</sequence>
<feature type="domain" description="F-box" evidence="1">
    <location>
        <begin position="25"/>
        <end position="57"/>
    </location>
</feature>
<evidence type="ECO:0000259" key="1">
    <source>
        <dbReference type="Pfam" id="PF00646"/>
    </source>
</evidence>
<dbReference type="Proteomes" id="UP001293593">
    <property type="component" value="Unassembled WGS sequence"/>
</dbReference>
<dbReference type="Pfam" id="PF03478">
    <property type="entry name" value="Beta-prop_KIB1-4"/>
    <property type="match status" value="1"/>
</dbReference>
<reference evidence="3" key="1">
    <citation type="submission" date="2023-10" db="EMBL/GenBank/DDBJ databases">
        <title>Chromosome-level genome of the transformable northern wattle, Acacia crassicarpa.</title>
        <authorList>
            <person name="Massaro I."/>
            <person name="Sinha N.R."/>
            <person name="Poethig S."/>
            <person name="Leichty A.R."/>
        </authorList>
    </citation>
    <scope>NUCLEOTIDE SEQUENCE</scope>
    <source>
        <strain evidence="3">Acra3RX</strain>
        <tissue evidence="3">Leaf</tissue>
    </source>
</reference>
<organism evidence="3 4">
    <name type="scientific">Acacia crassicarpa</name>
    <name type="common">northern wattle</name>
    <dbReference type="NCBI Taxonomy" id="499986"/>
    <lineage>
        <taxon>Eukaryota</taxon>
        <taxon>Viridiplantae</taxon>
        <taxon>Streptophyta</taxon>
        <taxon>Embryophyta</taxon>
        <taxon>Tracheophyta</taxon>
        <taxon>Spermatophyta</taxon>
        <taxon>Magnoliopsida</taxon>
        <taxon>eudicotyledons</taxon>
        <taxon>Gunneridae</taxon>
        <taxon>Pentapetalae</taxon>
        <taxon>rosids</taxon>
        <taxon>fabids</taxon>
        <taxon>Fabales</taxon>
        <taxon>Fabaceae</taxon>
        <taxon>Caesalpinioideae</taxon>
        <taxon>mimosoid clade</taxon>
        <taxon>Acacieae</taxon>
        <taxon>Acacia</taxon>
    </lineage>
</organism>
<dbReference type="InterPro" id="IPR005174">
    <property type="entry name" value="KIB1-4_b-propeller"/>
</dbReference>
<proteinExistence type="predicted"/>
<name>A0AAE1IUK8_9FABA</name>
<accession>A0AAE1IUK8</accession>
<dbReference type="EMBL" id="JAWXYG010000012">
    <property type="protein sequence ID" value="KAK4257937.1"/>
    <property type="molecule type" value="Genomic_DNA"/>
</dbReference>